<accession>A0ABS6FMC0</accession>
<evidence type="ECO:0000313" key="13">
    <source>
        <dbReference type="Proteomes" id="UP000743001"/>
    </source>
</evidence>
<comment type="caution">
    <text evidence="12">The sequence shown here is derived from an EMBL/GenBank/DDBJ whole genome shotgun (WGS) entry which is preliminary data.</text>
</comment>
<dbReference type="EC" id="2.7.13.3" evidence="3"/>
<organism evidence="12 13">
    <name type="scientific">Paenibacillus brevis</name>
    <dbReference type="NCBI Taxonomy" id="2841508"/>
    <lineage>
        <taxon>Bacteria</taxon>
        <taxon>Bacillati</taxon>
        <taxon>Bacillota</taxon>
        <taxon>Bacilli</taxon>
        <taxon>Bacillales</taxon>
        <taxon>Paenibacillaceae</taxon>
        <taxon>Paenibacillus</taxon>
    </lineage>
</organism>
<dbReference type="GO" id="GO:0016301">
    <property type="term" value="F:kinase activity"/>
    <property type="evidence" value="ECO:0007669"/>
    <property type="project" value="UniProtKB-KW"/>
</dbReference>
<dbReference type="SMART" id="SM00388">
    <property type="entry name" value="HisKA"/>
    <property type="match status" value="1"/>
</dbReference>
<evidence type="ECO:0000256" key="4">
    <source>
        <dbReference type="ARBA" id="ARBA00022553"/>
    </source>
</evidence>
<dbReference type="InterPro" id="IPR050398">
    <property type="entry name" value="HssS/ArlS-like"/>
</dbReference>
<dbReference type="SMART" id="SM00387">
    <property type="entry name" value="HATPase_c"/>
    <property type="match status" value="1"/>
</dbReference>
<dbReference type="PANTHER" id="PTHR45528">
    <property type="entry name" value="SENSOR HISTIDINE KINASE CPXA"/>
    <property type="match status" value="1"/>
</dbReference>
<dbReference type="InterPro" id="IPR005467">
    <property type="entry name" value="His_kinase_dom"/>
</dbReference>
<dbReference type="PANTHER" id="PTHR45528:SF8">
    <property type="entry name" value="HISTIDINE KINASE"/>
    <property type="match status" value="1"/>
</dbReference>
<dbReference type="CDD" id="cd00082">
    <property type="entry name" value="HisKA"/>
    <property type="match status" value="1"/>
</dbReference>
<evidence type="ECO:0000256" key="1">
    <source>
        <dbReference type="ARBA" id="ARBA00000085"/>
    </source>
</evidence>
<keyword evidence="10" id="KW-1133">Transmembrane helix</keyword>
<keyword evidence="9 10" id="KW-0472">Membrane</keyword>
<feature type="transmembrane region" description="Helical" evidence="10">
    <location>
        <begin position="6"/>
        <end position="25"/>
    </location>
</feature>
<dbReference type="EMBL" id="JAHLQJ010000003">
    <property type="protein sequence ID" value="MBU5671134.1"/>
    <property type="molecule type" value="Genomic_DNA"/>
</dbReference>
<evidence type="ECO:0000256" key="8">
    <source>
        <dbReference type="ARBA" id="ARBA00022840"/>
    </source>
</evidence>
<dbReference type="InterPro" id="IPR003594">
    <property type="entry name" value="HATPase_dom"/>
</dbReference>
<dbReference type="CDD" id="cd00075">
    <property type="entry name" value="HATPase"/>
    <property type="match status" value="1"/>
</dbReference>
<evidence type="ECO:0000256" key="6">
    <source>
        <dbReference type="ARBA" id="ARBA00022741"/>
    </source>
</evidence>
<dbReference type="Proteomes" id="UP000743001">
    <property type="component" value="Unassembled WGS sequence"/>
</dbReference>
<reference evidence="12 13" key="1">
    <citation type="submission" date="2021-06" db="EMBL/GenBank/DDBJ databases">
        <authorList>
            <person name="Sun Q."/>
            <person name="Li D."/>
        </authorList>
    </citation>
    <scope>NUCLEOTIDE SEQUENCE [LARGE SCALE GENOMIC DNA]</scope>
    <source>
        <strain evidence="12 13">MSJ-6</strain>
    </source>
</reference>
<keyword evidence="4" id="KW-0597">Phosphoprotein</keyword>
<keyword evidence="7 12" id="KW-0418">Kinase</keyword>
<evidence type="ECO:0000256" key="9">
    <source>
        <dbReference type="ARBA" id="ARBA00023136"/>
    </source>
</evidence>
<evidence type="ECO:0000313" key="12">
    <source>
        <dbReference type="EMBL" id="MBU5671134.1"/>
    </source>
</evidence>
<evidence type="ECO:0000256" key="5">
    <source>
        <dbReference type="ARBA" id="ARBA00022679"/>
    </source>
</evidence>
<feature type="domain" description="Histidine kinase" evidence="11">
    <location>
        <begin position="91"/>
        <end position="301"/>
    </location>
</feature>
<dbReference type="PROSITE" id="PS50109">
    <property type="entry name" value="HIS_KIN"/>
    <property type="match status" value="1"/>
</dbReference>
<keyword evidence="8" id="KW-0067">ATP-binding</keyword>
<dbReference type="Pfam" id="PF00512">
    <property type="entry name" value="HisKA"/>
    <property type="match status" value="1"/>
</dbReference>
<keyword evidence="5" id="KW-0808">Transferase</keyword>
<keyword evidence="10" id="KW-0812">Transmembrane</keyword>
<keyword evidence="13" id="KW-1185">Reference proteome</keyword>
<evidence type="ECO:0000256" key="2">
    <source>
        <dbReference type="ARBA" id="ARBA00004141"/>
    </source>
</evidence>
<sequence length="317" mass="35738">MEPLELVIILLSAGLLGCALYLILLQRELRRLNRQLKRRLEEASRQPLSLELLNPELNQLASHINQCLKAEESLRLEAVREEKRFKELISHLSHDLRTPLTAIKGYLQLMAREELTMAQTDKLTVVQKHADILGERAEQFFEYAVLASAEQEPNMAHVSLNRLVAECLAAAVPDFEQRQMEVALEETEQLFIWADAELTARLLQNLIRNAITHAAGDLQIRIEAEHGKAAIVFRNPVAAGIRIDPERLFERFYTTDQARTGKGAGLGLHIVKLLAEQMGGHVGAAMQDRELEIRVYLPLSGVYLAVQARGSGFNCRR</sequence>
<evidence type="ECO:0000256" key="10">
    <source>
        <dbReference type="SAM" id="Phobius"/>
    </source>
</evidence>
<proteinExistence type="predicted"/>
<dbReference type="Pfam" id="PF02518">
    <property type="entry name" value="HATPase_c"/>
    <property type="match status" value="1"/>
</dbReference>
<evidence type="ECO:0000259" key="11">
    <source>
        <dbReference type="PROSITE" id="PS50109"/>
    </source>
</evidence>
<keyword evidence="6" id="KW-0547">Nucleotide-binding</keyword>
<dbReference type="InterPro" id="IPR003661">
    <property type="entry name" value="HisK_dim/P_dom"/>
</dbReference>
<evidence type="ECO:0000256" key="7">
    <source>
        <dbReference type="ARBA" id="ARBA00022777"/>
    </source>
</evidence>
<comment type="subcellular location">
    <subcellularLocation>
        <location evidence="2">Membrane</location>
        <topology evidence="2">Multi-pass membrane protein</topology>
    </subcellularLocation>
</comment>
<dbReference type="RefSeq" id="WP_216477536.1">
    <property type="nucleotide sequence ID" value="NZ_JAHLQJ010000003.1"/>
</dbReference>
<evidence type="ECO:0000256" key="3">
    <source>
        <dbReference type="ARBA" id="ARBA00012438"/>
    </source>
</evidence>
<protein>
    <recommendedName>
        <fullName evidence="3">histidine kinase</fullName>
        <ecNumber evidence="3">2.7.13.3</ecNumber>
    </recommendedName>
</protein>
<gene>
    <name evidence="12" type="ORF">KQJ23_04735</name>
</gene>
<name>A0ABS6FMC0_9BACL</name>
<comment type="catalytic activity">
    <reaction evidence="1">
        <text>ATP + protein L-histidine = ADP + protein N-phospho-L-histidine.</text>
        <dbReference type="EC" id="2.7.13.3"/>
    </reaction>
</comment>